<dbReference type="GO" id="GO:0071111">
    <property type="term" value="F:cyclic-guanylate-specific phosphodiesterase activity"/>
    <property type="evidence" value="ECO:0007669"/>
    <property type="project" value="InterPro"/>
</dbReference>
<protein>
    <submittedName>
        <fullName evidence="2">EAL domain-containing protein</fullName>
    </submittedName>
</protein>
<proteinExistence type="predicted"/>
<dbReference type="PANTHER" id="PTHR33121:SF82">
    <property type="entry name" value="SIGNAL TRANSDUCTION PROTEIN CONTAINING A EAL DOMAIN"/>
    <property type="match status" value="1"/>
</dbReference>
<dbReference type="InterPro" id="IPR029151">
    <property type="entry name" value="Sensor-like_sf"/>
</dbReference>
<dbReference type="KEGG" id="mcui:G8O30_03975"/>
<reference evidence="2 3" key="1">
    <citation type="submission" date="2019-07" db="EMBL/GenBank/DDBJ databases">
        <title>Genome sequence of 2 isolates from Red Sea Mangroves.</title>
        <authorList>
            <person name="Sefrji F."/>
            <person name="Michoud G."/>
            <person name="Merlino G."/>
            <person name="Daffonchio D."/>
        </authorList>
    </citation>
    <scope>NUCLEOTIDE SEQUENCE [LARGE SCALE GENOMIC DNA]</scope>
    <source>
        <strain evidence="2 3">R1DC41</strain>
    </source>
</reference>
<dbReference type="InterPro" id="IPR035919">
    <property type="entry name" value="EAL_sf"/>
</dbReference>
<dbReference type="SUPFAM" id="SSF103190">
    <property type="entry name" value="Sensory domain-like"/>
    <property type="match status" value="1"/>
</dbReference>
<evidence type="ECO:0000313" key="2">
    <source>
        <dbReference type="EMBL" id="QPC46174.1"/>
    </source>
</evidence>
<dbReference type="Pfam" id="PF00563">
    <property type="entry name" value="EAL"/>
    <property type="match status" value="1"/>
</dbReference>
<accession>A0A7S8HES5</accession>
<feature type="domain" description="EAL" evidence="1">
    <location>
        <begin position="1"/>
        <end position="248"/>
    </location>
</feature>
<keyword evidence="3" id="KW-1185">Reference proteome</keyword>
<dbReference type="InterPro" id="IPR018842">
    <property type="entry name" value="YkuI_C"/>
</dbReference>
<dbReference type="SMART" id="SM00052">
    <property type="entry name" value="EAL"/>
    <property type="match status" value="1"/>
</dbReference>
<dbReference type="RefSeq" id="WP_239673699.1">
    <property type="nucleotide sequence ID" value="NZ_CP049742.1"/>
</dbReference>
<dbReference type="SUPFAM" id="SSF141868">
    <property type="entry name" value="EAL domain-like"/>
    <property type="match status" value="1"/>
</dbReference>
<evidence type="ECO:0000313" key="3">
    <source>
        <dbReference type="Proteomes" id="UP000593626"/>
    </source>
</evidence>
<dbReference type="InterPro" id="IPR001633">
    <property type="entry name" value="EAL_dom"/>
</dbReference>
<gene>
    <name evidence="2" type="ORF">G8O30_03975</name>
</gene>
<evidence type="ECO:0000259" key="1">
    <source>
        <dbReference type="PROSITE" id="PS50883"/>
    </source>
</evidence>
<dbReference type="Gene3D" id="3.20.20.450">
    <property type="entry name" value="EAL domain"/>
    <property type="match status" value="1"/>
</dbReference>
<dbReference type="PROSITE" id="PS50883">
    <property type="entry name" value="EAL"/>
    <property type="match status" value="1"/>
</dbReference>
<sequence>MLDPLDVISSLENVFPTLQPIYSADAQTIVGYEVFNCFKQDETKYALDAFFLDDTIPTEYRFDASMEIGKKALHVMEVHNFSGFFVFKNTIDVLLHDDYEAFTQLVDDSSFIQFDQIIIEIQEPDLQSNFEKVEHLLNYLKTYGYRLSISQVGIRGGQLDRLTQIQPNTMKLDLPLLRQQLSTEALRDMLYTITLHARKIGAALAFEKIEQEHQLQEAWRYGGRYYQGSLLGDKLNSIVTEDLTKLFLQEALGRFTIQERKRLETVQDWSDKFSDKLRNIVSKPVNLEALDNEIFQLAQHFTKEAFRFYACNEVGFQLSSNIEKEEGVWILKEEYKSRNWSWRPYFLTQILRMNREKTGMVSDFYSDIETGEWIRTFAFPLGQSTFLFIDLTYEYLYEHDYLLLSSFA</sequence>
<dbReference type="EMBL" id="CP049742">
    <property type="protein sequence ID" value="QPC46174.1"/>
    <property type="molecule type" value="Genomic_DNA"/>
</dbReference>
<dbReference type="AlphaFoldDB" id="A0A7S8HES5"/>
<dbReference type="PANTHER" id="PTHR33121">
    <property type="entry name" value="CYCLIC DI-GMP PHOSPHODIESTERASE PDEF"/>
    <property type="match status" value="1"/>
</dbReference>
<dbReference type="Gene3D" id="3.30.450.20">
    <property type="entry name" value="PAS domain"/>
    <property type="match status" value="1"/>
</dbReference>
<name>A0A7S8HES5_9BACI</name>
<dbReference type="Proteomes" id="UP000593626">
    <property type="component" value="Chromosome"/>
</dbReference>
<dbReference type="InterPro" id="IPR050706">
    <property type="entry name" value="Cyclic-di-GMP_PDE-like"/>
</dbReference>
<organism evidence="2 3">
    <name type="scientific">Mangrovibacillus cuniculi</name>
    <dbReference type="NCBI Taxonomy" id="2593652"/>
    <lineage>
        <taxon>Bacteria</taxon>
        <taxon>Bacillati</taxon>
        <taxon>Bacillota</taxon>
        <taxon>Bacilli</taxon>
        <taxon>Bacillales</taxon>
        <taxon>Bacillaceae</taxon>
        <taxon>Mangrovibacillus</taxon>
    </lineage>
</organism>
<dbReference type="Pfam" id="PF10388">
    <property type="entry name" value="YkuI_C"/>
    <property type="match status" value="1"/>
</dbReference>